<accession>A0A395IL96</accession>
<reference evidence="1 2" key="1">
    <citation type="submission" date="2018-06" db="EMBL/GenBank/DDBJ databases">
        <title>Genome Sequence of the Brown Rot Fungal Pathogen Monilinia fructigena.</title>
        <authorList>
            <person name="Landi L."/>
            <person name="De Miccolis Angelini R.M."/>
            <person name="Pollastro S."/>
            <person name="Abate D."/>
            <person name="Faretra F."/>
            <person name="Romanazzi G."/>
        </authorList>
    </citation>
    <scope>NUCLEOTIDE SEQUENCE [LARGE SCALE GENOMIC DNA]</scope>
    <source>
        <strain evidence="1 2">Mfrg269</strain>
    </source>
</reference>
<organism evidence="1 2">
    <name type="scientific">Monilinia fructigena</name>
    <dbReference type="NCBI Taxonomy" id="38457"/>
    <lineage>
        <taxon>Eukaryota</taxon>
        <taxon>Fungi</taxon>
        <taxon>Dikarya</taxon>
        <taxon>Ascomycota</taxon>
        <taxon>Pezizomycotina</taxon>
        <taxon>Leotiomycetes</taxon>
        <taxon>Helotiales</taxon>
        <taxon>Sclerotiniaceae</taxon>
        <taxon>Monilinia</taxon>
    </lineage>
</organism>
<sequence>MFISTYLNVSGLVGTRTCRMMSSPLYHEFCYARSILLWTQSSLDHYRSIPYFNKYKIQGNKIPTAAEQWTCTKLVLLSHFTVELPQIYLFHPMAKYFGMDTDVPFPSLFTIAYQVASFSFLKMPGITGCTEPCTSAGFTRRFTKSITNTLHHLV</sequence>
<comment type="caution">
    <text evidence="1">The sequence shown here is derived from an EMBL/GenBank/DDBJ whole genome shotgun (WGS) entry which is preliminary data.</text>
</comment>
<dbReference type="AlphaFoldDB" id="A0A395IL96"/>
<gene>
    <name evidence="1" type="ORF">DID88_000076</name>
</gene>
<evidence type="ECO:0000313" key="1">
    <source>
        <dbReference type="EMBL" id="RAL60298.1"/>
    </source>
</evidence>
<name>A0A395IL96_9HELO</name>
<evidence type="ECO:0000313" key="2">
    <source>
        <dbReference type="Proteomes" id="UP000249056"/>
    </source>
</evidence>
<dbReference type="Proteomes" id="UP000249056">
    <property type="component" value="Unassembled WGS sequence"/>
</dbReference>
<proteinExistence type="predicted"/>
<protein>
    <submittedName>
        <fullName evidence="1">Uncharacterized protein</fullName>
    </submittedName>
</protein>
<dbReference type="OrthoDB" id="1658724at2759"/>
<keyword evidence="2" id="KW-1185">Reference proteome</keyword>
<dbReference type="EMBL" id="QKRW01000042">
    <property type="protein sequence ID" value="RAL60298.1"/>
    <property type="molecule type" value="Genomic_DNA"/>
</dbReference>